<dbReference type="AlphaFoldDB" id="A0A2K8KCV6"/>
<keyword evidence="2" id="KW-0472">Membrane</keyword>
<reference evidence="4 5" key="1">
    <citation type="submission" date="2017-11" db="EMBL/GenBank/DDBJ databases">
        <title>Revised Sequence and Annotation of the Rhodobaca barguzinensis strain alga05 Genome.</title>
        <authorList>
            <person name="Kopejtka K."/>
            <person name="Tomasch J.M."/>
            <person name="Bunk B."/>
            <person name="Koblizek M."/>
        </authorList>
    </citation>
    <scope>NUCLEOTIDE SEQUENCE [LARGE SCALE GENOMIC DNA]</scope>
    <source>
        <strain evidence="5">alga05</strain>
    </source>
</reference>
<protein>
    <submittedName>
        <fullName evidence="4">DUF418 domain-containing protein</fullName>
    </submittedName>
</protein>
<dbReference type="Proteomes" id="UP000228948">
    <property type="component" value="Chromosome"/>
</dbReference>
<evidence type="ECO:0000259" key="3">
    <source>
        <dbReference type="Pfam" id="PF04235"/>
    </source>
</evidence>
<evidence type="ECO:0000313" key="4">
    <source>
        <dbReference type="EMBL" id="ATX67291.1"/>
    </source>
</evidence>
<feature type="region of interest" description="Disordered" evidence="1">
    <location>
        <begin position="1"/>
        <end position="26"/>
    </location>
</feature>
<dbReference type="KEGG" id="rbg:BG454_16960"/>
<dbReference type="PANTHER" id="PTHR30590">
    <property type="entry name" value="INNER MEMBRANE PROTEIN"/>
    <property type="match status" value="1"/>
</dbReference>
<feature type="transmembrane region" description="Helical" evidence="2">
    <location>
        <begin position="223"/>
        <end position="245"/>
    </location>
</feature>
<dbReference type="EMBL" id="CP024899">
    <property type="protein sequence ID" value="ATX67291.1"/>
    <property type="molecule type" value="Genomic_DNA"/>
</dbReference>
<dbReference type="Pfam" id="PF04235">
    <property type="entry name" value="DUF418"/>
    <property type="match status" value="1"/>
</dbReference>
<keyword evidence="5" id="KW-1185">Reference proteome</keyword>
<feature type="transmembrane region" description="Helical" evidence="2">
    <location>
        <begin position="257"/>
        <end position="277"/>
    </location>
</feature>
<feature type="transmembrane region" description="Helical" evidence="2">
    <location>
        <begin position="33"/>
        <end position="55"/>
    </location>
</feature>
<feature type="transmembrane region" description="Helical" evidence="2">
    <location>
        <begin position="326"/>
        <end position="348"/>
    </location>
</feature>
<dbReference type="InterPro" id="IPR007349">
    <property type="entry name" value="DUF418"/>
</dbReference>
<evidence type="ECO:0000313" key="5">
    <source>
        <dbReference type="Proteomes" id="UP000228948"/>
    </source>
</evidence>
<dbReference type="STRING" id="441209.GCA_001870665_03177"/>
<gene>
    <name evidence="4" type="ORF">BG454_16960</name>
</gene>
<proteinExistence type="predicted"/>
<dbReference type="PANTHER" id="PTHR30590:SF2">
    <property type="entry name" value="INNER MEMBRANE PROTEIN"/>
    <property type="match status" value="1"/>
</dbReference>
<evidence type="ECO:0000256" key="2">
    <source>
        <dbReference type="SAM" id="Phobius"/>
    </source>
</evidence>
<keyword evidence="2" id="KW-1133">Transmembrane helix</keyword>
<keyword evidence="2" id="KW-0812">Transmembrane</keyword>
<name>A0A2K8KCV6_9RHOB</name>
<organism evidence="4 5">
    <name type="scientific">Roseinatronobacter bogoriensis subsp. barguzinensis</name>
    <dbReference type="NCBI Taxonomy" id="441209"/>
    <lineage>
        <taxon>Bacteria</taxon>
        <taxon>Pseudomonadati</taxon>
        <taxon>Pseudomonadota</taxon>
        <taxon>Alphaproteobacteria</taxon>
        <taxon>Rhodobacterales</taxon>
        <taxon>Paracoccaceae</taxon>
        <taxon>Roseinatronobacter</taxon>
    </lineage>
</organism>
<dbReference type="InterPro" id="IPR052529">
    <property type="entry name" value="Bact_Transport_Assoc"/>
</dbReference>
<evidence type="ECO:0000256" key="1">
    <source>
        <dbReference type="SAM" id="MobiDB-lite"/>
    </source>
</evidence>
<feature type="domain" description="DUF418" evidence="3">
    <location>
        <begin position="264"/>
        <end position="393"/>
    </location>
</feature>
<feature type="transmembrane region" description="Helical" evidence="2">
    <location>
        <begin position="118"/>
        <end position="144"/>
    </location>
</feature>
<feature type="transmembrane region" description="Helical" evidence="2">
    <location>
        <begin position="354"/>
        <end position="375"/>
    </location>
</feature>
<feature type="transmembrane region" description="Helical" evidence="2">
    <location>
        <begin position="75"/>
        <end position="97"/>
    </location>
</feature>
<feature type="transmembrane region" description="Helical" evidence="2">
    <location>
        <begin position="283"/>
        <end position="306"/>
    </location>
</feature>
<accession>A0A2K8KCV6</accession>
<sequence>MSLNTLRNTGLPGGRDMSASHSHRGERDTRIDAVRAVILTVVIIMNMMTLSGLAYLSPDARAELLAPVDQWAWDFLAIFLDGKALAAFSFMFGLSFSMILSRAGPENGASSAQIIRRFLVLGAIGLFNAVFLFWADILMTYAALGLLLPLAARLPQRIIIGAGTALILAGPVALALSGIDPPAPVPEGRDDSLQAFASSNYADTITQNLNMVTGAADTVKGTLVLRFFMLSGLFLLGLAVGRSTLTARFEGLRAPMFKLGALSVVIGLAAGATLRLTESPEGVWFLLYLETPVMALGYLMLLTAALHGKREGKLHSLLAPLGRMSLTGYLGASILGQLLFYGWGFQLIGQAGTISVMAIALAVTAALVGFAHLWFRHFVYGPWEWLWRSLTHLSPQPIVGRGAAS</sequence>